<evidence type="ECO:0000256" key="1">
    <source>
        <dbReference type="ARBA" id="ARBA00022737"/>
    </source>
</evidence>
<dbReference type="InterPro" id="IPR017871">
    <property type="entry name" value="ABC_transporter-like_CS"/>
</dbReference>
<dbReference type="FunFam" id="3.40.50.300:FF:000070">
    <property type="entry name" value="Putative ABC transporter ATP-binding component"/>
    <property type="match status" value="1"/>
</dbReference>
<dbReference type="GO" id="GO:0016887">
    <property type="term" value="F:ATP hydrolysis activity"/>
    <property type="evidence" value="ECO:0007669"/>
    <property type="project" value="InterPro"/>
</dbReference>
<keyword evidence="2" id="KW-0547">Nucleotide-binding</keyword>
<dbReference type="EMBL" id="RQVQ01000002">
    <property type="protein sequence ID" value="RRJ93123.1"/>
    <property type="molecule type" value="Genomic_DNA"/>
</dbReference>
<organism evidence="8 9">
    <name type="scientific">Paenimyroides tangerinum</name>
    <dbReference type="NCBI Taxonomy" id="2488728"/>
    <lineage>
        <taxon>Bacteria</taxon>
        <taxon>Pseudomonadati</taxon>
        <taxon>Bacteroidota</taxon>
        <taxon>Flavobacteriia</taxon>
        <taxon>Flavobacteriales</taxon>
        <taxon>Flavobacteriaceae</taxon>
        <taxon>Paenimyroides</taxon>
    </lineage>
</organism>
<sequence length="640" mass="73479">MLNIHNLSVSFSGEYLFENVTFRLGAGDRVGLVGKNGAGKSTMLKILSRDVEPDSGSIATEKSLQIGFLRQDVDFDLGRSVLEEAYQAFVEIKKTEREIAEANEQLVTRTDYESEAYSEIIERMSDLTHHFEIIGGYNYVGNTERVLLGLGFKRSDFDKLTETFSGGWRMRIELAKLLLQNNDLLLLDEPTNHLDIESIIWLESYLRTFPGAVVIVSHDKMFLDNVTNRTIEISLGKIYDFNKPYSEYLIQREELREIQLAAQKNQAKKIEETEKLISKFRAKASKASMAQSLIKKLDRVERIEVDEDDNSVMNISFPVSITPGRVVLETQNFSKAYGEKRILTEIDLLVERGSKIAFVGQNGQGKSTFIKAVVKEFEYTGEIKLGHNVQLGYFAQNQAEYLDGEKTLLDTMIDAATDSNRSKVRDMLGAFLFRGDDVEKKVKVLSGGERNRLALCVLLLKPINVLLMDEPTNHLDIKSKNVLKAALKNFEGTLLLVSHDRDFLQGMSEKVYEFKDEKIREYLGDINYFLEQRNVENMREFEKVDEVKVSKKEEVKNVVKTLSYDDQKKLKTLQNKLSKIESQISDLEKKIKKDDVDLASDYDRLVNDKNFFSQYEKKKKDLEQYMLDWEQVQEEIDTKS</sequence>
<dbReference type="PANTHER" id="PTHR42855">
    <property type="entry name" value="ABC TRANSPORTER ATP-BINDING SUBUNIT"/>
    <property type="match status" value="1"/>
</dbReference>
<evidence type="ECO:0000256" key="5">
    <source>
        <dbReference type="ARBA" id="ARBA00074044"/>
    </source>
</evidence>
<evidence type="ECO:0000313" key="9">
    <source>
        <dbReference type="Proteomes" id="UP000275719"/>
    </source>
</evidence>
<proteinExistence type="inferred from homology"/>
<feature type="domain" description="ABC transporter" evidence="7">
    <location>
        <begin position="328"/>
        <end position="541"/>
    </location>
</feature>
<keyword evidence="6" id="KW-0175">Coiled coil</keyword>
<evidence type="ECO:0000256" key="6">
    <source>
        <dbReference type="SAM" id="Coils"/>
    </source>
</evidence>
<dbReference type="RefSeq" id="WP_125016583.1">
    <property type="nucleotide sequence ID" value="NZ_RQVQ01000002.1"/>
</dbReference>
<gene>
    <name evidence="8" type="ORF">EG240_01220</name>
</gene>
<feature type="domain" description="ABC transporter" evidence="7">
    <location>
        <begin position="2"/>
        <end position="260"/>
    </location>
</feature>
<comment type="caution">
    <text evidence="8">The sequence shown here is derived from an EMBL/GenBank/DDBJ whole genome shotgun (WGS) entry which is preliminary data.</text>
</comment>
<dbReference type="InterPro" id="IPR003439">
    <property type="entry name" value="ABC_transporter-like_ATP-bd"/>
</dbReference>
<keyword evidence="1" id="KW-0677">Repeat</keyword>
<keyword evidence="9" id="KW-1185">Reference proteome</keyword>
<accession>A0A3P3WJU9</accession>
<evidence type="ECO:0000259" key="7">
    <source>
        <dbReference type="PROSITE" id="PS50893"/>
    </source>
</evidence>
<dbReference type="PANTHER" id="PTHR42855:SF2">
    <property type="entry name" value="DRUG RESISTANCE ABC TRANSPORTER,ATP-BINDING PROTEIN"/>
    <property type="match status" value="1"/>
</dbReference>
<dbReference type="SMART" id="SM00382">
    <property type="entry name" value="AAA"/>
    <property type="match status" value="2"/>
</dbReference>
<dbReference type="InterPro" id="IPR003593">
    <property type="entry name" value="AAA+_ATPase"/>
</dbReference>
<feature type="coiled-coil region" evidence="6">
    <location>
        <begin position="570"/>
        <end position="635"/>
    </location>
</feature>
<evidence type="ECO:0000256" key="4">
    <source>
        <dbReference type="ARBA" id="ARBA00061551"/>
    </source>
</evidence>
<evidence type="ECO:0000256" key="3">
    <source>
        <dbReference type="ARBA" id="ARBA00022840"/>
    </source>
</evidence>
<dbReference type="AlphaFoldDB" id="A0A3P3WJU9"/>
<name>A0A3P3WJU9_9FLAO</name>
<dbReference type="PROSITE" id="PS00211">
    <property type="entry name" value="ABC_TRANSPORTER_1"/>
    <property type="match status" value="2"/>
</dbReference>
<dbReference type="InterPro" id="IPR027417">
    <property type="entry name" value="P-loop_NTPase"/>
</dbReference>
<reference evidence="8 9" key="1">
    <citation type="submission" date="2018-11" db="EMBL/GenBank/DDBJ databases">
        <title>Flavobacterium sp. nov., YIM 102701-2 draft genome.</title>
        <authorList>
            <person name="Li G."/>
            <person name="Jiang Y."/>
        </authorList>
    </citation>
    <scope>NUCLEOTIDE SEQUENCE [LARGE SCALE GENOMIC DNA]</scope>
    <source>
        <strain evidence="8 9">YIM 102701-2</strain>
    </source>
</reference>
<dbReference type="GO" id="GO:0005524">
    <property type="term" value="F:ATP binding"/>
    <property type="evidence" value="ECO:0007669"/>
    <property type="project" value="UniProtKB-KW"/>
</dbReference>
<dbReference type="OrthoDB" id="1521973at2"/>
<dbReference type="Pfam" id="PF00005">
    <property type="entry name" value="ABC_tran"/>
    <property type="match status" value="2"/>
</dbReference>
<evidence type="ECO:0000313" key="8">
    <source>
        <dbReference type="EMBL" id="RRJ93123.1"/>
    </source>
</evidence>
<dbReference type="PROSITE" id="PS50893">
    <property type="entry name" value="ABC_TRANSPORTER_2"/>
    <property type="match status" value="2"/>
</dbReference>
<dbReference type="InterPro" id="IPR032781">
    <property type="entry name" value="ABC_tran_Xtn"/>
</dbReference>
<dbReference type="Pfam" id="PF12848">
    <property type="entry name" value="ABC_tran_Xtn"/>
    <property type="match status" value="1"/>
</dbReference>
<comment type="similarity">
    <text evidence="4">Belongs to the ABC transporter superfamily. ABCF family. YbiT subfamily.</text>
</comment>
<dbReference type="Proteomes" id="UP000275719">
    <property type="component" value="Unassembled WGS sequence"/>
</dbReference>
<keyword evidence="3 8" id="KW-0067">ATP-binding</keyword>
<protein>
    <recommendedName>
        <fullName evidence="5">Probable ATP-binding protein YbiT</fullName>
    </recommendedName>
</protein>
<evidence type="ECO:0000256" key="2">
    <source>
        <dbReference type="ARBA" id="ARBA00022741"/>
    </source>
</evidence>
<dbReference type="Gene3D" id="3.40.50.300">
    <property type="entry name" value="P-loop containing nucleotide triphosphate hydrolases"/>
    <property type="match status" value="2"/>
</dbReference>
<dbReference type="CDD" id="cd03221">
    <property type="entry name" value="ABCF_EF-3"/>
    <property type="match status" value="2"/>
</dbReference>
<dbReference type="InterPro" id="IPR051309">
    <property type="entry name" value="ABCF_ATPase"/>
</dbReference>
<dbReference type="FunFam" id="3.40.50.300:FF:000011">
    <property type="entry name" value="Putative ABC transporter ATP-binding component"/>
    <property type="match status" value="1"/>
</dbReference>
<dbReference type="SUPFAM" id="SSF52540">
    <property type="entry name" value="P-loop containing nucleoside triphosphate hydrolases"/>
    <property type="match status" value="2"/>
</dbReference>